<keyword evidence="8 12" id="KW-0238">DNA-binding</keyword>
<evidence type="ECO:0000256" key="6">
    <source>
        <dbReference type="ARBA" id="ARBA00023015"/>
    </source>
</evidence>
<evidence type="ECO:0000256" key="10">
    <source>
        <dbReference type="ARBA" id="ARBA00023242"/>
    </source>
</evidence>
<dbReference type="AlphaFoldDB" id="A0A0J7KA08"/>
<organism evidence="15 16">
    <name type="scientific">Lasius niger</name>
    <name type="common">Black garden ant</name>
    <dbReference type="NCBI Taxonomy" id="67767"/>
    <lineage>
        <taxon>Eukaryota</taxon>
        <taxon>Metazoa</taxon>
        <taxon>Ecdysozoa</taxon>
        <taxon>Arthropoda</taxon>
        <taxon>Hexapoda</taxon>
        <taxon>Insecta</taxon>
        <taxon>Pterygota</taxon>
        <taxon>Neoptera</taxon>
        <taxon>Endopterygota</taxon>
        <taxon>Hymenoptera</taxon>
        <taxon>Apocrita</taxon>
        <taxon>Aculeata</taxon>
        <taxon>Formicoidea</taxon>
        <taxon>Formicidae</taxon>
        <taxon>Formicinae</taxon>
        <taxon>Lasius</taxon>
        <taxon>Lasius</taxon>
    </lineage>
</organism>
<dbReference type="InterPro" id="IPR038441">
    <property type="entry name" value="THAP_Znf_sf"/>
</dbReference>
<dbReference type="OrthoDB" id="7675410at2759"/>
<dbReference type="PANTHER" id="PTHR46600">
    <property type="entry name" value="THAP DOMAIN-CONTAINING"/>
    <property type="match status" value="1"/>
</dbReference>
<dbReference type="GO" id="GO:0005654">
    <property type="term" value="C:nucleoplasm"/>
    <property type="evidence" value="ECO:0007669"/>
    <property type="project" value="UniProtKB-SubCell"/>
</dbReference>
<keyword evidence="16" id="KW-1185">Reference proteome</keyword>
<accession>A0A0J7KA08</accession>
<evidence type="ECO:0000256" key="13">
    <source>
        <dbReference type="SAM" id="Coils"/>
    </source>
</evidence>
<dbReference type="PANTHER" id="PTHR46600:SF1">
    <property type="entry name" value="THAP DOMAIN-CONTAINING PROTEIN 1"/>
    <property type="match status" value="1"/>
</dbReference>
<keyword evidence="9" id="KW-0804">Transcription</keyword>
<dbReference type="InterPro" id="IPR048367">
    <property type="entry name" value="TNP-like_RNaseH_C"/>
</dbReference>
<dbReference type="Pfam" id="PF21787">
    <property type="entry name" value="TNP-like_RNaseH_N"/>
    <property type="match status" value="1"/>
</dbReference>
<keyword evidence="4 12" id="KW-0863">Zinc-finger</keyword>
<comment type="caution">
    <text evidence="15">The sequence shown here is derived from an EMBL/GenBank/DDBJ whole genome shotgun (WGS) entry which is preliminary data.</text>
</comment>
<dbReference type="PROSITE" id="PS50950">
    <property type="entry name" value="ZF_THAP"/>
    <property type="match status" value="1"/>
</dbReference>
<dbReference type="GO" id="GO:0008270">
    <property type="term" value="F:zinc ion binding"/>
    <property type="evidence" value="ECO:0007669"/>
    <property type="project" value="UniProtKB-KW"/>
</dbReference>
<evidence type="ECO:0000256" key="12">
    <source>
        <dbReference type="PROSITE-ProRule" id="PRU00309"/>
    </source>
</evidence>
<evidence type="ECO:0000256" key="3">
    <source>
        <dbReference type="ARBA" id="ARBA00022723"/>
    </source>
</evidence>
<keyword evidence="11" id="KW-0131">Cell cycle</keyword>
<comment type="similarity">
    <text evidence="2">Belongs to the THAP1 family.</text>
</comment>
<evidence type="ECO:0000256" key="7">
    <source>
        <dbReference type="ARBA" id="ARBA00023054"/>
    </source>
</evidence>
<evidence type="ECO:0000313" key="16">
    <source>
        <dbReference type="Proteomes" id="UP000036403"/>
    </source>
</evidence>
<dbReference type="EMBL" id="LBMM01010982">
    <property type="protein sequence ID" value="KMQ87099.1"/>
    <property type="molecule type" value="Genomic_DNA"/>
</dbReference>
<comment type="subcellular location">
    <subcellularLocation>
        <location evidence="1">Nucleus</location>
        <location evidence="1">Nucleoplasm</location>
    </subcellularLocation>
</comment>
<keyword evidence="6" id="KW-0805">Transcription regulation</keyword>
<evidence type="ECO:0000259" key="14">
    <source>
        <dbReference type="PROSITE" id="PS50950"/>
    </source>
</evidence>
<protein>
    <recommendedName>
        <fullName evidence="14">THAP-type domain-containing protein</fullName>
    </recommendedName>
</protein>
<dbReference type="SUPFAM" id="SSF57716">
    <property type="entry name" value="Glucocorticoid receptor-like (DNA-binding domain)"/>
    <property type="match status" value="1"/>
</dbReference>
<evidence type="ECO:0000256" key="4">
    <source>
        <dbReference type="ARBA" id="ARBA00022771"/>
    </source>
</evidence>
<dbReference type="InterPro" id="IPR006612">
    <property type="entry name" value="THAP_Znf"/>
</dbReference>
<dbReference type="Proteomes" id="UP000036403">
    <property type="component" value="Unassembled WGS sequence"/>
</dbReference>
<dbReference type="SMART" id="SM00692">
    <property type="entry name" value="DM3"/>
    <property type="match status" value="1"/>
</dbReference>
<dbReference type="PaxDb" id="67767-A0A0J7KA08"/>
<reference evidence="15 16" key="1">
    <citation type="submission" date="2015-04" db="EMBL/GenBank/DDBJ databases">
        <title>Lasius niger genome sequencing.</title>
        <authorList>
            <person name="Konorov E.A."/>
            <person name="Nikitin M.A."/>
            <person name="Kirill M.V."/>
            <person name="Chang P."/>
        </authorList>
    </citation>
    <scope>NUCLEOTIDE SEQUENCE [LARGE SCALE GENOMIC DNA]</scope>
    <source>
        <tissue evidence="15">Whole</tissue>
    </source>
</reference>
<evidence type="ECO:0000256" key="11">
    <source>
        <dbReference type="ARBA" id="ARBA00023306"/>
    </source>
</evidence>
<dbReference type="SMART" id="SM00980">
    <property type="entry name" value="THAP"/>
    <property type="match status" value="1"/>
</dbReference>
<feature type="coiled-coil region" evidence="13">
    <location>
        <begin position="404"/>
        <end position="431"/>
    </location>
</feature>
<feature type="domain" description="THAP-type" evidence="14">
    <location>
        <begin position="1"/>
        <end position="95"/>
    </location>
</feature>
<keyword evidence="5" id="KW-0862">Zinc</keyword>
<keyword evidence="7 13" id="KW-0175">Coiled coil</keyword>
<dbReference type="Pfam" id="PF05485">
    <property type="entry name" value="THAP"/>
    <property type="match status" value="1"/>
</dbReference>
<keyword evidence="3" id="KW-0479">Metal-binding</keyword>
<sequence>MTKPCAVPTCKTGNRSEKSKRSVFRVPKDIERLKKWIEIIPGIVELKPTHVICDKHFEDKYIIREWIKRDESGRVIAQVPYKYPQLSKLAVPTRFSNDETNNETSTESSLMIPVINSVHHDGAMPVESPVNQSTEGTMITDTSHMQDVVCIQLPISEDGQSLTTMEVADIGSTTMTNSTSDLHTEIASAPLSECQTQDKLFHIHSVFSERIQKGNANISACETDFATIPKFWSVGELPVQKGQCILFSYTIPRSDGGMHFPLTQKHVVLDTDRQLQYYVNGCHVNTQETELEQMYNTADLMPYILEKFQKMNVCSGLGDIDVHCVPANTAFQDGAKQWRHKKCSMISKTKKCNNCTKLRKCILQQVSRMKNCPTLHRIRKLHNPVDEYKIKAMRMKRRHKKNAKNRANLRINLLMQSLKNKEDQMVRIEETMFDDKCLELNVPATQKAVMKEIIGAAKTSAKGRRYTEEWIMLCMLMNIRSPGYYEFLRRNNVLPLPCTRTIRGYFSLINMKCGFDNQFAELLKEKFTSKKRMQRHGILLLDEINLRKSVAVCSKNLTYSGLTDFGDDGPRATDINDQATHGLVMMFQPLADIYTQTIGVFASKNPVKGEELAKLVIKGITYLETCGATIHGVVADGATTNAKMWKILNVSGSMENTKTWFTHPLDDERKIFVFSDIPHVIKNIRNRLHNKKQLRVLQDSLRWLNEWESAVCKGDIKPEEYLTPETSKGLRLSLQSTMDMCHYLIEKFDFQYLLTGKVNQDNLEKFFGIIRQSAGCNDHPNCPTFLQLYKMLSSIIKPPKFENCTVSNDGSPPILVSISDLKAIYGKNENKYCMYLQDIKKKLDAVLENDDWEADDIINANNDHCYTPAPILDCIIYYVTGFSF</sequence>
<dbReference type="InterPro" id="IPR026516">
    <property type="entry name" value="THAP1/10"/>
</dbReference>
<evidence type="ECO:0000256" key="5">
    <source>
        <dbReference type="ARBA" id="ARBA00022833"/>
    </source>
</evidence>
<gene>
    <name evidence="15" type="ORF">RF55_13714</name>
</gene>
<dbReference type="InterPro" id="IPR048365">
    <property type="entry name" value="TNP-like_RNaseH_N"/>
</dbReference>
<evidence type="ECO:0000256" key="1">
    <source>
        <dbReference type="ARBA" id="ARBA00004642"/>
    </source>
</evidence>
<dbReference type="Pfam" id="PF21789">
    <property type="entry name" value="TNP-like_RNaseH_C"/>
    <property type="match status" value="1"/>
</dbReference>
<evidence type="ECO:0000256" key="2">
    <source>
        <dbReference type="ARBA" id="ARBA00006177"/>
    </source>
</evidence>
<evidence type="ECO:0000256" key="8">
    <source>
        <dbReference type="ARBA" id="ARBA00023125"/>
    </source>
</evidence>
<proteinExistence type="inferred from homology"/>
<name>A0A0J7KA08_LASNI</name>
<evidence type="ECO:0000313" key="15">
    <source>
        <dbReference type="EMBL" id="KMQ87099.1"/>
    </source>
</evidence>
<evidence type="ECO:0000256" key="9">
    <source>
        <dbReference type="ARBA" id="ARBA00023163"/>
    </source>
</evidence>
<dbReference type="Gene3D" id="6.20.210.20">
    <property type="entry name" value="THAP domain"/>
    <property type="match status" value="1"/>
</dbReference>
<dbReference type="GO" id="GO:0043565">
    <property type="term" value="F:sequence-specific DNA binding"/>
    <property type="evidence" value="ECO:0007669"/>
    <property type="project" value="InterPro"/>
</dbReference>
<keyword evidence="10" id="KW-0539">Nucleus</keyword>